<keyword evidence="10" id="KW-1185">Reference proteome</keyword>
<dbReference type="EMBL" id="CP063849">
    <property type="protein sequence ID" value="QOY88849.1"/>
    <property type="molecule type" value="Genomic_DNA"/>
</dbReference>
<evidence type="ECO:0000313" key="10">
    <source>
        <dbReference type="Proteomes" id="UP000593892"/>
    </source>
</evidence>
<comment type="function">
    <text evidence="1">Assembles around the rod to form the L-ring and probably protects the motor/basal body from shearing forces during rotation.</text>
</comment>
<dbReference type="PANTHER" id="PTHR34933">
    <property type="entry name" value="FLAGELLAR L-RING PROTEIN"/>
    <property type="match status" value="1"/>
</dbReference>
<dbReference type="Proteomes" id="UP000593892">
    <property type="component" value="Chromosome"/>
</dbReference>
<dbReference type="GO" id="GO:0009279">
    <property type="term" value="C:cell outer membrane"/>
    <property type="evidence" value="ECO:0007669"/>
    <property type="project" value="UniProtKB-SubCell"/>
</dbReference>
<dbReference type="Pfam" id="PF02107">
    <property type="entry name" value="FlgH"/>
    <property type="match status" value="1"/>
</dbReference>
<keyword evidence="5" id="KW-0732">Signal</keyword>
<comment type="similarity">
    <text evidence="4">Belongs to the FlgH family.</text>
</comment>
<keyword evidence="8" id="KW-0998">Cell outer membrane</keyword>
<evidence type="ECO:0000256" key="1">
    <source>
        <dbReference type="ARBA" id="ARBA00002591"/>
    </source>
</evidence>
<evidence type="ECO:0000256" key="6">
    <source>
        <dbReference type="ARBA" id="ARBA00023136"/>
    </source>
</evidence>
<evidence type="ECO:0000256" key="2">
    <source>
        <dbReference type="ARBA" id="ARBA00004117"/>
    </source>
</evidence>
<evidence type="ECO:0000256" key="7">
    <source>
        <dbReference type="ARBA" id="ARBA00023143"/>
    </source>
</evidence>
<protein>
    <submittedName>
        <fullName evidence="9">Flagellar basal body L-ring protein FlgH</fullName>
    </submittedName>
</protein>
<keyword evidence="9" id="KW-0282">Flagellum</keyword>
<keyword evidence="7" id="KW-0975">Bacterial flagellum</keyword>
<evidence type="ECO:0000256" key="4">
    <source>
        <dbReference type="ARBA" id="ARBA00006929"/>
    </source>
</evidence>
<keyword evidence="9" id="KW-0966">Cell projection</keyword>
<dbReference type="InterPro" id="IPR000527">
    <property type="entry name" value="Flag_Lring"/>
</dbReference>
<evidence type="ECO:0000256" key="8">
    <source>
        <dbReference type="ARBA" id="ARBA00023237"/>
    </source>
</evidence>
<gene>
    <name evidence="9" type="ORF">IRI77_02495</name>
</gene>
<comment type="subcellular location">
    <subcellularLocation>
        <location evidence="2">Bacterial flagellum basal body</location>
    </subcellularLocation>
    <subcellularLocation>
        <location evidence="3">Cell outer membrane</location>
    </subcellularLocation>
</comment>
<dbReference type="GO" id="GO:0003774">
    <property type="term" value="F:cytoskeletal motor activity"/>
    <property type="evidence" value="ECO:0007669"/>
    <property type="project" value="InterPro"/>
</dbReference>
<organism evidence="9 10">
    <name type="scientific">Paludibaculum fermentans</name>
    <dbReference type="NCBI Taxonomy" id="1473598"/>
    <lineage>
        <taxon>Bacteria</taxon>
        <taxon>Pseudomonadati</taxon>
        <taxon>Acidobacteriota</taxon>
        <taxon>Terriglobia</taxon>
        <taxon>Bryobacterales</taxon>
        <taxon>Bryobacteraceae</taxon>
        <taxon>Paludibaculum</taxon>
    </lineage>
</organism>
<dbReference type="GO" id="GO:0009427">
    <property type="term" value="C:bacterial-type flagellum basal body, distal rod, L ring"/>
    <property type="evidence" value="ECO:0007669"/>
    <property type="project" value="InterPro"/>
</dbReference>
<dbReference type="KEGG" id="pfer:IRI77_02495"/>
<accession>A0A7S7NSG5</accession>
<name>A0A7S7NSG5_PALFE</name>
<dbReference type="AlphaFoldDB" id="A0A7S7NSG5"/>
<evidence type="ECO:0000256" key="3">
    <source>
        <dbReference type="ARBA" id="ARBA00004442"/>
    </source>
</evidence>
<dbReference type="PANTHER" id="PTHR34933:SF1">
    <property type="entry name" value="FLAGELLAR L-RING PROTEIN"/>
    <property type="match status" value="1"/>
</dbReference>
<evidence type="ECO:0000256" key="5">
    <source>
        <dbReference type="ARBA" id="ARBA00022729"/>
    </source>
</evidence>
<proteinExistence type="inferred from homology"/>
<dbReference type="GO" id="GO:0071973">
    <property type="term" value="P:bacterial-type flagellum-dependent cell motility"/>
    <property type="evidence" value="ECO:0007669"/>
    <property type="project" value="InterPro"/>
</dbReference>
<keyword evidence="9" id="KW-0969">Cilium</keyword>
<dbReference type="PRINTS" id="PR01008">
    <property type="entry name" value="FLGLRINGFLGH"/>
</dbReference>
<evidence type="ECO:0000313" key="9">
    <source>
        <dbReference type="EMBL" id="QOY88849.1"/>
    </source>
</evidence>
<reference evidence="9 10" key="1">
    <citation type="submission" date="2020-10" db="EMBL/GenBank/DDBJ databases">
        <title>Complete genome sequence of Paludibaculum fermentans P105T, a facultatively anaerobic acidobacterium capable of dissimilatory Fe(III) reduction.</title>
        <authorList>
            <person name="Dedysh S.N."/>
            <person name="Beletsky A.V."/>
            <person name="Kulichevskaya I.S."/>
            <person name="Mardanov A.V."/>
            <person name="Ravin N.V."/>
        </authorList>
    </citation>
    <scope>NUCLEOTIDE SEQUENCE [LARGE SCALE GENOMIC DNA]</scope>
    <source>
        <strain evidence="9 10">P105</strain>
    </source>
</reference>
<keyword evidence="6" id="KW-0472">Membrane</keyword>
<sequence length="222" mass="23491">MALVLFAAGAPAKDKKKPSVAVVPEIDRYREEVQRSQRSMEAQPGSLWTPTARLLDAGADLRASHTGDILTIVVQEDASAVAKGTTKTSRSSAIKAGVPSVAGISTPALTGLAQASMDHSLNGDGATSRENSLRATLTARVSEVLPNGNMIVEGSKSITVNSETQVVTLRGVARPFDISTSNMIESSRLGLLEIKVNGKGVVNDVIRRPNFIYRLLLGILPF</sequence>